<dbReference type="AlphaFoldDB" id="A0AAV4QLE4"/>
<protein>
    <submittedName>
        <fullName evidence="2">Uncharacterized protein</fullName>
    </submittedName>
</protein>
<organism evidence="2 3">
    <name type="scientific">Caerostris extrusa</name>
    <name type="common">Bark spider</name>
    <name type="synonym">Caerostris bankana</name>
    <dbReference type="NCBI Taxonomy" id="172846"/>
    <lineage>
        <taxon>Eukaryota</taxon>
        <taxon>Metazoa</taxon>
        <taxon>Ecdysozoa</taxon>
        <taxon>Arthropoda</taxon>
        <taxon>Chelicerata</taxon>
        <taxon>Arachnida</taxon>
        <taxon>Araneae</taxon>
        <taxon>Araneomorphae</taxon>
        <taxon>Entelegynae</taxon>
        <taxon>Araneoidea</taxon>
        <taxon>Araneidae</taxon>
        <taxon>Caerostris</taxon>
    </lineage>
</organism>
<dbReference type="Proteomes" id="UP001054945">
    <property type="component" value="Unassembled WGS sequence"/>
</dbReference>
<evidence type="ECO:0000313" key="2">
    <source>
        <dbReference type="EMBL" id="GIY09012.1"/>
    </source>
</evidence>
<keyword evidence="3" id="KW-1185">Reference proteome</keyword>
<name>A0AAV4QLE4_CAEEX</name>
<evidence type="ECO:0000256" key="1">
    <source>
        <dbReference type="SAM" id="MobiDB-lite"/>
    </source>
</evidence>
<comment type="caution">
    <text evidence="2">The sequence shown here is derived from an EMBL/GenBank/DDBJ whole genome shotgun (WGS) entry which is preliminary data.</text>
</comment>
<feature type="compositionally biased region" description="Basic residues" evidence="1">
    <location>
        <begin position="31"/>
        <end position="45"/>
    </location>
</feature>
<reference evidence="2 3" key="1">
    <citation type="submission" date="2021-06" db="EMBL/GenBank/DDBJ databases">
        <title>Caerostris extrusa draft genome.</title>
        <authorList>
            <person name="Kono N."/>
            <person name="Arakawa K."/>
        </authorList>
    </citation>
    <scope>NUCLEOTIDE SEQUENCE [LARGE SCALE GENOMIC DNA]</scope>
</reference>
<dbReference type="EMBL" id="BPLR01006326">
    <property type="protein sequence ID" value="GIY09012.1"/>
    <property type="molecule type" value="Genomic_DNA"/>
</dbReference>
<sequence>MQMEAIEMPVHCAGSKSRDITIGKKRETNRNRKLQREKKRNPAAL</sequence>
<feature type="non-terminal residue" evidence="2">
    <location>
        <position position="45"/>
    </location>
</feature>
<accession>A0AAV4QLE4</accession>
<evidence type="ECO:0000313" key="3">
    <source>
        <dbReference type="Proteomes" id="UP001054945"/>
    </source>
</evidence>
<feature type="region of interest" description="Disordered" evidence="1">
    <location>
        <begin position="1"/>
        <end position="45"/>
    </location>
</feature>
<feature type="compositionally biased region" description="Basic and acidic residues" evidence="1">
    <location>
        <begin position="16"/>
        <end position="30"/>
    </location>
</feature>
<proteinExistence type="predicted"/>
<gene>
    <name evidence="2" type="ORF">CEXT_337531</name>
</gene>